<dbReference type="OrthoDB" id="1440507at2"/>
<evidence type="ECO:0000256" key="1">
    <source>
        <dbReference type="SAM" id="MobiDB-lite"/>
    </source>
</evidence>
<feature type="region of interest" description="Disordered" evidence="1">
    <location>
        <begin position="132"/>
        <end position="167"/>
    </location>
</feature>
<gene>
    <name evidence="3" type="ORF">IA57_11275</name>
</gene>
<accession>A0A084TJX3</accession>
<reference evidence="4" key="2">
    <citation type="submission" date="2014-07" db="EMBL/GenBank/DDBJ databases">
        <title>Genome sequence of Mangrovimonas yunxiaonensis.</title>
        <authorList>
            <person name="Li Y."/>
            <person name="Zheng T."/>
        </authorList>
    </citation>
    <scope>NUCLEOTIDE SEQUENCE [LARGE SCALE GENOMIC DNA]</scope>
    <source>
        <strain evidence="4">LY01</strain>
    </source>
</reference>
<evidence type="ECO:0000256" key="2">
    <source>
        <dbReference type="SAM" id="Phobius"/>
    </source>
</evidence>
<keyword evidence="2" id="KW-0812">Transmembrane</keyword>
<dbReference type="STRING" id="1197477.IA57_11275"/>
<dbReference type="RefSeq" id="WP_036123151.1">
    <property type="nucleotide sequence ID" value="NZ_BMET01000004.1"/>
</dbReference>
<dbReference type="Proteomes" id="UP000028521">
    <property type="component" value="Unassembled WGS sequence"/>
</dbReference>
<dbReference type="AlphaFoldDB" id="A0A084TJX3"/>
<keyword evidence="4" id="KW-1185">Reference proteome</keyword>
<reference evidence="3 4" key="1">
    <citation type="journal article" date="2014" name="Genome Announc.">
        <title>Draft Genome Sequence of the Algicidal Bacterium Mangrovimonas yunxiaonensis Strain LY01.</title>
        <authorList>
            <person name="Li Y."/>
            <person name="Zhu H."/>
            <person name="Li C."/>
            <person name="Zhang H."/>
            <person name="Chen Z."/>
            <person name="Zheng W."/>
            <person name="Xu H."/>
            <person name="Zheng T."/>
        </authorList>
    </citation>
    <scope>NUCLEOTIDE SEQUENCE [LARGE SCALE GENOMIC DNA]</scope>
    <source>
        <strain evidence="3 4">LY01</strain>
    </source>
</reference>
<evidence type="ECO:0000313" key="4">
    <source>
        <dbReference type="Proteomes" id="UP000028521"/>
    </source>
</evidence>
<keyword evidence="2" id="KW-1133">Transmembrane helix</keyword>
<evidence type="ECO:0000313" key="3">
    <source>
        <dbReference type="EMBL" id="KFB01009.1"/>
    </source>
</evidence>
<keyword evidence="2" id="KW-0472">Membrane</keyword>
<name>A0A084TJX3_9FLAO</name>
<comment type="caution">
    <text evidence="3">The sequence shown here is derived from an EMBL/GenBank/DDBJ whole genome shotgun (WGS) entry which is preliminary data.</text>
</comment>
<protein>
    <submittedName>
        <fullName evidence="3">Uncharacterized protein</fullName>
    </submittedName>
</protein>
<sequence length="167" mass="18314">MKKLVYLILGVLFGALLCYLYLNPNNMTETPEIIKPKGVITPKEAKALDAAFNSRHQLISDSIVKRPDNRSSWYSLDDMRNYLDYAENQAKALGYTMDGVRIYLGAHANEGDQVGYTTMFLIPTGTKNLEEGSSMPLPAFKASSDISEGDGLNDGGNGEPPSANYPQ</sequence>
<dbReference type="eggNOG" id="ENOG50335B8">
    <property type="taxonomic scope" value="Bacteria"/>
</dbReference>
<dbReference type="EMBL" id="JPFK01000007">
    <property type="protein sequence ID" value="KFB01009.1"/>
    <property type="molecule type" value="Genomic_DNA"/>
</dbReference>
<proteinExistence type="predicted"/>
<organism evidence="3 4">
    <name type="scientific">Mangrovimonas yunxiaonensis</name>
    <dbReference type="NCBI Taxonomy" id="1197477"/>
    <lineage>
        <taxon>Bacteria</taxon>
        <taxon>Pseudomonadati</taxon>
        <taxon>Bacteroidota</taxon>
        <taxon>Flavobacteriia</taxon>
        <taxon>Flavobacteriales</taxon>
        <taxon>Flavobacteriaceae</taxon>
        <taxon>Mangrovimonas</taxon>
    </lineage>
</organism>
<feature type="transmembrane region" description="Helical" evidence="2">
    <location>
        <begin position="5"/>
        <end position="22"/>
    </location>
</feature>